<feature type="compositionally biased region" description="Low complexity" evidence="1">
    <location>
        <begin position="347"/>
        <end position="369"/>
    </location>
</feature>
<keyword evidence="5" id="KW-1185">Reference proteome</keyword>
<feature type="region of interest" description="Disordered" evidence="1">
    <location>
        <begin position="1"/>
        <end position="160"/>
    </location>
</feature>
<keyword evidence="2" id="KW-0472">Membrane</keyword>
<feature type="compositionally biased region" description="Polar residues" evidence="1">
    <location>
        <begin position="37"/>
        <end position="46"/>
    </location>
</feature>
<feature type="compositionally biased region" description="Low complexity" evidence="1">
    <location>
        <begin position="186"/>
        <end position="198"/>
    </location>
</feature>
<feature type="region of interest" description="Disordered" evidence="1">
    <location>
        <begin position="346"/>
        <end position="370"/>
    </location>
</feature>
<dbReference type="OrthoDB" id="514070at2759"/>
<dbReference type="Pfam" id="PF25130">
    <property type="entry name" value="DUF7820"/>
    <property type="match status" value="1"/>
</dbReference>
<accession>A0A1E3BE24</accession>
<name>A0A1E3BE24_ASPCR</name>
<feature type="compositionally biased region" description="Basic and acidic residues" evidence="1">
    <location>
        <begin position="1"/>
        <end position="11"/>
    </location>
</feature>
<reference evidence="4 5" key="1">
    <citation type="journal article" date="2016" name="BMC Genomics">
        <title>Comparative genomic and transcriptomic analyses of the Fuzhuan brick tea-fermentation fungus Aspergillus cristatus.</title>
        <authorList>
            <person name="Ge Y."/>
            <person name="Wang Y."/>
            <person name="Liu Y."/>
            <person name="Tan Y."/>
            <person name="Ren X."/>
            <person name="Zhang X."/>
            <person name="Hyde K.D."/>
            <person name="Liu Y."/>
            <person name="Liu Z."/>
        </authorList>
    </citation>
    <scope>NUCLEOTIDE SEQUENCE [LARGE SCALE GENOMIC DNA]</scope>
    <source>
        <strain evidence="4 5">GZAAS20.1005</strain>
    </source>
</reference>
<keyword evidence="2" id="KW-0812">Transmembrane</keyword>
<evidence type="ECO:0000313" key="4">
    <source>
        <dbReference type="EMBL" id="ODM19189.1"/>
    </source>
</evidence>
<dbReference type="STRING" id="573508.A0A1E3BE24"/>
<feature type="transmembrane region" description="Helical" evidence="2">
    <location>
        <begin position="396"/>
        <end position="424"/>
    </location>
</feature>
<organism evidence="4 5">
    <name type="scientific">Aspergillus cristatus</name>
    <name type="common">Chinese Fuzhuan brick tea-fermentation fungus</name>
    <name type="synonym">Eurotium cristatum</name>
    <dbReference type="NCBI Taxonomy" id="573508"/>
    <lineage>
        <taxon>Eukaryota</taxon>
        <taxon>Fungi</taxon>
        <taxon>Dikarya</taxon>
        <taxon>Ascomycota</taxon>
        <taxon>Pezizomycotina</taxon>
        <taxon>Eurotiomycetes</taxon>
        <taxon>Eurotiomycetidae</taxon>
        <taxon>Eurotiales</taxon>
        <taxon>Aspergillaceae</taxon>
        <taxon>Aspergillus</taxon>
        <taxon>Aspergillus subgen. Aspergillus</taxon>
    </lineage>
</organism>
<dbReference type="AlphaFoldDB" id="A0A1E3BE24"/>
<evidence type="ECO:0000313" key="5">
    <source>
        <dbReference type="Proteomes" id="UP000094569"/>
    </source>
</evidence>
<feature type="region of interest" description="Disordered" evidence="1">
    <location>
        <begin position="186"/>
        <end position="212"/>
    </location>
</feature>
<dbReference type="PANTHER" id="PTHR42078">
    <property type="entry name" value="GLUCAN 1, 4-ALPHA-GLUCOSIDASE"/>
    <property type="match status" value="1"/>
</dbReference>
<gene>
    <name evidence="4" type="ORF">SI65_05806</name>
</gene>
<dbReference type="Proteomes" id="UP000094569">
    <property type="component" value="Unassembled WGS sequence"/>
</dbReference>
<comment type="caution">
    <text evidence="4">The sequence shown here is derived from an EMBL/GenBank/DDBJ whole genome shotgun (WGS) entry which is preliminary data.</text>
</comment>
<feature type="domain" description="DUF7820" evidence="3">
    <location>
        <begin position="445"/>
        <end position="730"/>
    </location>
</feature>
<dbReference type="VEuPathDB" id="FungiDB:SI65_05806"/>
<dbReference type="PANTHER" id="PTHR42078:SF1">
    <property type="entry name" value="GLUCAN 1, 4-ALPHA-GLUCOSIDASE"/>
    <property type="match status" value="1"/>
</dbReference>
<proteinExistence type="predicted"/>
<feature type="compositionally biased region" description="Polar residues" evidence="1">
    <location>
        <begin position="134"/>
        <end position="144"/>
    </location>
</feature>
<feature type="compositionally biased region" description="Low complexity" evidence="1">
    <location>
        <begin position="145"/>
        <end position="158"/>
    </location>
</feature>
<feature type="compositionally biased region" description="Low complexity" evidence="1">
    <location>
        <begin position="67"/>
        <end position="76"/>
    </location>
</feature>
<dbReference type="EMBL" id="JXNT01000005">
    <property type="protein sequence ID" value="ODM19189.1"/>
    <property type="molecule type" value="Genomic_DNA"/>
</dbReference>
<protein>
    <recommendedName>
        <fullName evidence="3">DUF7820 domain-containing protein</fullName>
    </recommendedName>
</protein>
<dbReference type="InterPro" id="IPR056722">
    <property type="entry name" value="DUF7820"/>
</dbReference>
<evidence type="ECO:0000259" key="3">
    <source>
        <dbReference type="Pfam" id="PF25130"/>
    </source>
</evidence>
<sequence>MSGRLPSDHSRSLSRSSQSQRQSFQGQDTDSMHRHTPSGQSANPNVFSDEYSLEPVDSEQTTLTPRSPSISSIASSHTLRTNQPPPGKSYDDSSNELQPAENPFGDEARVSFDDPNRSSLPQKGVLDASHTNRDSMASVNTNTPSITQRSQSTSSRFSMPPRALSPYTGATGPSHPYAMYPQVGVSRSPSVTTTSTVRPMDRPLGDTSAPQHPYAMYSQNVVLEEGLDTPIDSPLAGAIATPLTNPTVIPLGFPGHNQAYHRPPGRADDDVGDLIGPDGHTEQLPPYSRYPENAAPKIEGGFVEPIGEADIPRDGIQNATGGLEQGVGVQQMSDVSSRTMLPEHQAANDNSNINNNNNNNGNQGNNAGAETAPVSGVMAFEEKLRSKGKKRACCGLPVWTIVLVVTVMVVAASIGGAIGGVLGARKAADNEKSKPKGPNIVTVTATPKSDATPISTIPASLKSVPTGSYIIPADLKNQSKFCISDPDYRMAWSCQSQGGIPIEVDGNSSRHTVTFPSQPFDPSSMSYGAQAPLLNDQTQSLSYVMDTSDYSMGPALFFYALFDKLVVLPQDTFSSSSVSSSSSSKRSISESDILASSLSRKQATQSGEKPWFCWWNATVLEFFLYVNETSRESHYSSTATLTYDTATETPSYGATTQSSDLPSYPRRIKIGEKRDYPEARAPYCQQMEVLGSGDIRTYSPATIQIQEVEPTPTTTLKGDGSATQTYTAKAEYESACYCASLTD</sequence>
<evidence type="ECO:0000256" key="1">
    <source>
        <dbReference type="SAM" id="MobiDB-lite"/>
    </source>
</evidence>
<keyword evidence="2" id="KW-1133">Transmembrane helix</keyword>
<feature type="compositionally biased region" description="Basic and acidic residues" evidence="1">
    <location>
        <begin position="106"/>
        <end position="116"/>
    </location>
</feature>
<feature type="compositionally biased region" description="Low complexity" evidence="1">
    <location>
        <begin position="13"/>
        <end position="23"/>
    </location>
</feature>
<evidence type="ECO:0000256" key="2">
    <source>
        <dbReference type="SAM" id="Phobius"/>
    </source>
</evidence>